<dbReference type="AlphaFoldDB" id="A0A9W6LTX8"/>
<evidence type="ECO:0000256" key="1">
    <source>
        <dbReference type="SAM" id="Phobius"/>
    </source>
</evidence>
<gene>
    <name evidence="2" type="ORF">LMG27198_41000</name>
</gene>
<keyword evidence="1" id="KW-0472">Membrane</keyword>
<accession>A0A9W6LTX8</accession>
<dbReference type="EMBL" id="BSEC01000002">
    <property type="protein sequence ID" value="GLI95108.1"/>
    <property type="molecule type" value="Genomic_DNA"/>
</dbReference>
<dbReference type="Proteomes" id="UP001144323">
    <property type="component" value="Unassembled WGS sequence"/>
</dbReference>
<name>A0A9W6LTX8_9HYPH</name>
<keyword evidence="1" id="KW-1133">Transmembrane helix</keyword>
<organism evidence="2 3">
    <name type="scientific">Methylocystis echinoides</name>
    <dbReference type="NCBI Taxonomy" id="29468"/>
    <lineage>
        <taxon>Bacteria</taxon>
        <taxon>Pseudomonadati</taxon>
        <taxon>Pseudomonadota</taxon>
        <taxon>Alphaproteobacteria</taxon>
        <taxon>Hyphomicrobiales</taxon>
        <taxon>Methylocystaceae</taxon>
        <taxon>Methylocystis</taxon>
    </lineage>
</organism>
<keyword evidence="3" id="KW-1185">Reference proteome</keyword>
<proteinExistence type="predicted"/>
<keyword evidence="1" id="KW-0812">Transmembrane</keyword>
<reference evidence="2" key="1">
    <citation type="journal article" date="2023" name="Int. J. Syst. Evol. Microbiol.">
        <title>Methylocystis iwaonis sp. nov., a type II methane-oxidizing bacterium from surface soil of a rice paddy field in Japan, and emended description of the genus Methylocystis (ex Whittenbury et al. 1970) Bowman et al. 1993.</title>
        <authorList>
            <person name="Kaise H."/>
            <person name="Sawadogo J.B."/>
            <person name="Alam M.S."/>
            <person name="Ueno C."/>
            <person name="Dianou D."/>
            <person name="Shinjo R."/>
            <person name="Asakawa S."/>
        </authorList>
    </citation>
    <scope>NUCLEOTIDE SEQUENCE</scope>
    <source>
        <strain evidence="2">LMG27198</strain>
    </source>
</reference>
<evidence type="ECO:0000313" key="3">
    <source>
        <dbReference type="Proteomes" id="UP001144323"/>
    </source>
</evidence>
<feature type="transmembrane region" description="Helical" evidence="1">
    <location>
        <begin position="6"/>
        <end position="29"/>
    </location>
</feature>
<sequence length="92" mass="9611">MVDGAMAIGTITVIGTTMVAGAMVIGTTIDIDAAESSPRGSYGSPMRINRGCIVFGEWLALQSASGAMRGDKTERHFESSARVMSSLRITQG</sequence>
<comment type="caution">
    <text evidence="2">The sequence shown here is derived from an EMBL/GenBank/DDBJ whole genome shotgun (WGS) entry which is preliminary data.</text>
</comment>
<protein>
    <submittedName>
        <fullName evidence="2">Uncharacterized protein</fullName>
    </submittedName>
</protein>
<evidence type="ECO:0000313" key="2">
    <source>
        <dbReference type="EMBL" id="GLI95108.1"/>
    </source>
</evidence>